<dbReference type="EMBL" id="MZNU01000243">
    <property type="protein sequence ID" value="OWP02204.1"/>
    <property type="molecule type" value="Genomic_DNA"/>
</dbReference>
<comment type="caution">
    <text evidence="1">The sequence shown here is derived from an EMBL/GenBank/DDBJ whole genome shotgun (WGS) entry which is preliminary data.</text>
</comment>
<proteinExistence type="predicted"/>
<dbReference type="AlphaFoldDB" id="A0A218Z3E2"/>
<sequence length="251" mass="28028">MGGTTVPQRILVLPMSPVGLLHRGLGSLSGFEKRAVSRLRTSTSRLRLPTIYIHLGSLTPNFKGTRATIVLHHPTPSIGVWLTAGCWSQWLGVPALAQLSVNASLSPQIIEPKVTMLREIRTPNRSTDQEPSVLRKVHKKPLYHAFERPWKETVLTWVNEYISDRVPEASTVAATEDAPTRAASHEVEELVKNLEATSLLEFESEAQGTMNEHLVSKFETWFRKQHAAATRLQESELRQDSPQTSHAAAQY</sequence>
<reference evidence="1 2" key="1">
    <citation type="submission" date="2017-04" db="EMBL/GenBank/DDBJ databases">
        <title>Draft genome sequence of Marssonina coronaria NL1: causal agent of apple blotch.</title>
        <authorList>
            <person name="Cheng Q."/>
        </authorList>
    </citation>
    <scope>NUCLEOTIDE SEQUENCE [LARGE SCALE GENOMIC DNA]</scope>
    <source>
        <strain evidence="1 2">NL1</strain>
    </source>
</reference>
<evidence type="ECO:0000313" key="2">
    <source>
        <dbReference type="Proteomes" id="UP000242519"/>
    </source>
</evidence>
<keyword evidence="2" id="KW-1185">Reference proteome</keyword>
<name>A0A218Z3E2_9HELO</name>
<dbReference type="InParanoid" id="A0A218Z3E2"/>
<accession>A0A218Z3E2</accession>
<evidence type="ECO:0000313" key="1">
    <source>
        <dbReference type="EMBL" id="OWP02204.1"/>
    </source>
</evidence>
<protein>
    <submittedName>
        <fullName evidence="1">Uncharacterized protein</fullName>
    </submittedName>
</protein>
<organism evidence="1 2">
    <name type="scientific">Diplocarpon coronariae</name>
    <dbReference type="NCBI Taxonomy" id="2795749"/>
    <lineage>
        <taxon>Eukaryota</taxon>
        <taxon>Fungi</taxon>
        <taxon>Dikarya</taxon>
        <taxon>Ascomycota</taxon>
        <taxon>Pezizomycotina</taxon>
        <taxon>Leotiomycetes</taxon>
        <taxon>Helotiales</taxon>
        <taxon>Drepanopezizaceae</taxon>
        <taxon>Diplocarpon</taxon>
    </lineage>
</organism>
<gene>
    <name evidence="1" type="ORF">B2J93_5591</name>
</gene>
<dbReference type="Proteomes" id="UP000242519">
    <property type="component" value="Unassembled WGS sequence"/>
</dbReference>